<dbReference type="GeneID" id="63844153"/>
<protein>
    <submittedName>
        <fullName evidence="1">Uncharacterized protein</fullName>
    </submittedName>
</protein>
<gene>
    <name evidence="1" type="ORF">K460DRAFT_163621</name>
</gene>
<evidence type="ECO:0000313" key="2">
    <source>
        <dbReference type="Proteomes" id="UP000800039"/>
    </source>
</evidence>
<keyword evidence="2" id="KW-1185">Reference proteome</keyword>
<proteinExistence type="predicted"/>
<evidence type="ECO:0000313" key="1">
    <source>
        <dbReference type="EMBL" id="KAF1844399.1"/>
    </source>
</evidence>
<dbReference type="OrthoDB" id="1577640at2759"/>
<dbReference type="AlphaFoldDB" id="A0A9P4L7K5"/>
<name>A0A9P4L7K5_9PLEO</name>
<accession>A0A9P4L7K5</accession>
<dbReference type="EMBL" id="ML976617">
    <property type="protein sequence ID" value="KAF1844399.1"/>
    <property type="molecule type" value="Genomic_DNA"/>
</dbReference>
<sequence length="292" mass="33163">MPRPTRREQLLTVANILSRTRKLIHEENCPLAITEQGVTNVYLGISVGSRFLGMGVHISAALSHQAGYFSLRLSLVCYRIVPENSPAFSFVKEITSFDGTFNPMIREMAAQGLLDLFQARKASPHDRLSNGMTLLHYICSKIPRMSERWRSQIQSLILRLLQHFSAEIQESDNNGYTCADHLLDDGRSMNHTGWTLLAAKLLEHGSQLSFQIHYENYTDFFLFWALNEYQTFPDPVICSTEGIEMVLLRSEEGLRKVIERDCVDGFMVSDANLALFILATNKGWENGCRILL</sequence>
<comment type="caution">
    <text evidence="1">The sequence shown here is derived from an EMBL/GenBank/DDBJ whole genome shotgun (WGS) entry which is preliminary data.</text>
</comment>
<dbReference type="Proteomes" id="UP000800039">
    <property type="component" value="Unassembled WGS sequence"/>
</dbReference>
<reference evidence="1" key="1">
    <citation type="submission" date="2020-01" db="EMBL/GenBank/DDBJ databases">
        <authorList>
            <consortium name="DOE Joint Genome Institute"/>
            <person name="Haridas S."/>
            <person name="Albert R."/>
            <person name="Binder M."/>
            <person name="Bloem J."/>
            <person name="Labutti K."/>
            <person name="Salamov A."/>
            <person name="Andreopoulos B."/>
            <person name="Baker S.E."/>
            <person name="Barry K."/>
            <person name="Bills G."/>
            <person name="Bluhm B.H."/>
            <person name="Cannon C."/>
            <person name="Castanera R."/>
            <person name="Culley D.E."/>
            <person name="Daum C."/>
            <person name="Ezra D."/>
            <person name="Gonzalez J.B."/>
            <person name="Henrissat B."/>
            <person name="Kuo A."/>
            <person name="Liang C."/>
            <person name="Lipzen A."/>
            <person name="Lutzoni F."/>
            <person name="Magnuson J."/>
            <person name="Mondo S."/>
            <person name="Nolan M."/>
            <person name="Ohm R."/>
            <person name="Pangilinan J."/>
            <person name="Park H.-J."/>
            <person name="Ramirez L."/>
            <person name="Alfaro M."/>
            <person name="Sun H."/>
            <person name="Tritt A."/>
            <person name="Yoshinaga Y."/>
            <person name="Zwiers L.-H."/>
            <person name="Turgeon B.G."/>
            <person name="Goodwin S.B."/>
            <person name="Spatafora J.W."/>
            <person name="Crous P.W."/>
            <person name="Grigoriev I.V."/>
        </authorList>
    </citation>
    <scope>NUCLEOTIDE SEQUENCE</scope>
    <source>
        <strain evidence="1">CBS 394.84</strain>
    </source>
</reference>
<organism evidence="1 2">
    <name type="scientific">Cucurbitaria berberidis CBS 394.84</name>
    <dbReference type="NCBI Taxonomy" id="1168544"/>
    <lineage>
        <taxon>Eukaryota</taxon>
        <taxon>Fungi</taxon>
        <taxon>Dikarya</taxon>
        <taxon>Ascomycota</taxon>
        <taxon>Pezizomycotina</taxon>
        <taxon>Dothideomycetes</taxon>
        <taxon>Pleosporomycetidae</taxon>
        <taxon>Pleosporales</taxon>
        <taxon>Pleosporineae</taxon>
        <taxon>Cucurbitariaceae</taxon>
        <taxon>Cucurbitaria</taxon>
    </lineage>
</organism>
<dbReference type="RefSeq" id="XP_040786962.1">
    <property type="nucleotide sequence ID" value="XM_040926901.1"/>
</dbReference>